<keyword evidence="4" id="KW-0131">Cell cycle</keyword>
<keyword evidence="3" id="KW-0717">Septation</keyword>
<dbReference type="Gene3D" id="3.30.160.540">
    <property type="match status" value="1"/>
</dbReference>
<dbReference type="eggNOG" id="COG0850">
    <property type="taxonomic scope" value="Bacteria"/>
</dbReference>
<dbReference type="EMBL" id="KI271582">
    <property type="protein sequence ID" value="ERL66463.1"/>
    <property type="molecule type" value="Genomic_DNA"/>
</dbReference>
<evidence type="ECO:0000259" key="7">
    <source>
        <dbReference type="Pfam" id="PF22642"/>
    </source>
</evidence>
<evidence type="ECO:0000256" key="2">
    <source>
        <dbReference type="ARBA" id="ARBA00022618"/>
    </source>
</evidence>
<gene>
    <name evidence="8" type="primary">minC</name>
    <name evidence="8" type="ORF">L248_0142</name>
</gene>
<dbReference type="SUPFAM" id="SSF63848">
    <property type="entry name" value="Cell-division inhibitor MinC, C-terminal domain"/>
    <property type="match status" value="1"/>
</dbReference>
<comment type="subunit">
    <text evidence="5">Interacts with MinD and FtsZ.</text>
</comment>
<evidence type="ECO:0000256" key="3">
    <source>
        <dbReference type="ARBA" id="ARBA00023210"/>
    </source>
</evidence>
<dbReference type="InterPro" id="IPR036145">
    <property type="entry name" value="MinC_C_sf"/>
</dbReference>
<accession>U4TXC3</accession>
<evidence type="ECO:0000256" key="4">
    <source>
        <dbReference type="ARBA" id="ARBA00023306"/>
    </source>
</evidence>
<evidence type="ECO:0000256" key="1">
    <source>
        <dbReference type="ARBA" id="ARBA00006291"/>
    </source>
</evidence>
<dbReference type="InterPro" id="IPR055219">
    <property type="entry name" value="MinC_N_1"/>
</dbReference>
<dbReference type="Pfam" id="PF03775">
    <property type="entry name" value="MinC_C"/>
    <property type="match status" value="1"/>
</dbReference>
<proteinExistence type="inferred from homology"/>
<sequence length="222" mass="24124">MASATLKGRKDGYEVQLDDAASFADNLTDLGGLLRQVHEAQAALHEDQANFVIVTGRRLLTPDQEIAVRALLDPYPHFQITAFKAAVMDAHDLSPLIRQTHVPVAIGVIRSGQERQFDGDVLFIGALHHGGVLKARGSVFLLGEAAGVIHAGYPDDAEAVVVGDLTGATQVRIADMVDIVDQANTHLTATSFAYVNDLHAIDYSECINLRQMRPRLYAQMEE</sequence>
<evidence type="ECO:0000259" key="6">
    <source>
        <dbReference type="Pfam" id="PF03775"/>
    </source>
</evidence>
<keyword evidence="2" id="KW-0132">Cell division</keyword>
<organism evidence="8 9">
    <name type="scientific">Schleiferilactobacillus shenzhenensis LY-73</name>
    <dbReference type="NCBI Taxonomy" id="1231336"/>
    <lineage>
        <taxon>Bacteria</taxon>
        <taxon>Bacillati</taxon>
        <taxon>Bacillota</taxon>
        <taxon>Bacilli</taxon>
        <taxon>Lactobacillales</taxon>
        <taxon>Lactobacillaceae</taxon>
        <taxon>Schleiferilactobacillus</taxon>
    </lineage>
</organism>
<evidence type="ECO:0000256" key="5">
    <source>
        <dbReference type="ARBA" id="ARBA00046874"/>
    </source>
</evidence>
<evidence type="ECO:0000313" key="9">
    <source>
        <dbReference type="Proteomes" id="UP000030647"/>
    </source>
</evidence>
<feature type="domain" description="Septum site-determining protein MinC N-terminal" evidence="7">
    <location>
        <begin position="5"/>
        <end position="82"/>
    </location>
</feature>
<feature type="domain" description="Septum formation inhibitor MinC C-terminal" evidence="6">
    <location>
        <begin position="108"/>
        <end position="195"/>
    </location>
</feature>
<reference evidence="9" key="1">
    <citation type="journal article" date="2013" name="Genome Announc.">
        <title>Whole-Genome Sequencing of Lactobacillus shenzhenensis Strain LY-73T.</title>
        <authorList>
            <person name="Lin Z."/>
            <person name="Liu Z."/>
            <person name="Yang R."/>
            <person name="Zou Y."/>
            <person name="Wan D."/>
            <person name="Chen J."/>
            <person name="Guo M."/>
            <person name="Zhao J."/>
            <person name="Fang C."/>
            <person name="Yang R."/>
            <person name="Liu F."/>
        </authorList>
    </citation>
    <scope>NUCLEOTIDE SEQUENCE [LARGE SCALE GENOMIC DNA]</scope>
    <source>
        <strain evidence="9">LY-73</strain>
    </source>
</reference>
<dbReference type="HOGENOM" id="CLU_048711_1_0_9"/>
<dbReference type="GO" id="GO:0000917">
    <property type="term" value="P:division septum assembly"/>
    <property type="evidence" value="ECO:0007669"/>
    <property type="project" value="UniProtKB-KW"/>
</dbReference>
<dbReference type="GO" id="GO:0000902">
    <property type="term" value="P:cell morphogenesis"/>
    <property type="evidence" value="ECO:0007669"/>
    <property type="project" value="InterPro"/>
</dbReference>
<dbReference type="STRING" id="1231336.L248_0142"/>
<comment type="similarity">
    <text evidence="1">Belongs to the MinC family.</text>
</comment>
<dbReference type="PANTHER" id="PTHR34108:SF1">
    <property type="entry name" value="SEPTUM SITE-DETERMINING PROTEIN MINC"/>
    <property type="match status" value="1"/>
</dbReference>
<dbReference type="Gene3D" id="2.160.20.70">
    <property type="match status" value="1"/>
</dbReference>
<dbReference type="PANTHER" id="PTHR34108">
    <property type="entry name" value="SEPTUM SITE-DETERMINING PROTEIN MINC"/>
    <property type="match status" value="1"/>
</dbReference>
<dbReference type="InterPro" id="IPR005526">
    <property type="entry name" value="Septum_form_inhib_MinC_C"/>
</dbReference>
<dbReference type="GO" id="GO:1901891">
    <property type="term" value="P:regulation of cell septum assembly"/>
    <property type="evidence" value="ECO:0007669"/>
    <property type="project" value="InterPro"/>
</dbReference>
<dbReference type="InterPro" id="IPR016098">
    <property type="entry name" value="CAP/MinC_C"/>
</dbReference>
<evidence type="ECO:0000313" key="8">
    <source>
        <dbReference type="EMBL" id="ERL66463.1"/>
    </source>
</evidence>
<dbReference type="Proteomes" id="UP000030647">
    <property type="component" value="Unassembled WGS sequence"/>
</dbReference>
<dbReference type="Pfam" id="PF22642">
    <property type="entry name" value="MinC_N_1"/>
    <property type="match status" value="1"/>
</dbReference>
<dbReference type="InterPro" id="IPR013033">
    <property type="entry name" value="MinC"/>
</dbReference>
<dbReference type="OrthoDB" id="9790810at2"/>
<keyword evidence="9" id="KW-1185">Reference proteome</keyword>
<dbReference type="AlphaFoldDB" id="U4TXC3"/>
<protein>
    <submittedName>
        <fullName evidence="8">MinC</fullName>
    </submittedName>
</protein>
<name>U4TXC3_9LACO</name>
<dbReference type="RefSeq" id="WP_022528089.1">
    <property type="nucleotide sequence ID" value="NZ_KI271582.1"/>
</dbReference>